<evidence type="ECO:0000313" key="2">
    <source>
        <dbReference type="Proteomes" id="UP001151760"/>
    </source>
</evidence>
<dbReference type="PANTHER" id="PTHR27003:SF361">
    <property type="entry name" value="PROTEIN KINASE DOMAIN-CONTAINING PROTEIN"/>
    <property type="match status" value="1"/>
</dbReference>
<dbReference type="InterPro" id="IPR011009">
    <property type="entry name" value="Kinase-like_dom_sf"/>
</dbReference>
<sequence length="211" mass="23787">MSQLKDSRHLKIPFTVIQKATKNFETCIGKGGYGPVYKGELLYSGKPYQVANVKFDTISEKEHQLHYDVVGETQDQNWIAKIADFGLSKLSLAARGAVITLTLYEEDGVGESPKVKDYYKKKKLDDIVDPNLSEQMNSVSMKKFTAIAYRLLEDTRVQCPPMIHIVKELEESLEIQDKTGPPHFPSITSSSISPQFPSLIFGEKNGKWKEN</sequence>
<comment type="caution">
    <text evidence="1">The sequence shown here is derived from an EMBL/GenBank/DDBJ whole genome shotgun (WGS) entry which is preliminary data.</text>
</comment>
<dbReference type="GO" id="GO:0016301">
    <property type="term" value="F:kinase activity"/>
    <property type="evidence" value="ECO:0007669"/>
    <property type="project" value="UniProtKB-KW"/>
</dbReference>
<evidence type="ECO:0000313" key="1">
    <source>
        <dbReference type="EMBL" id="GJT32276.1"/>
    </source>
</evidence>
<protein>
    <submittedName>
        <fullName evidence="1">Serine-threonine/tyrosine-protein kinase catalytic domain-containing protein</fullName>
    </submittedName>
</protein>
<dbReference type="EMBL" id="BQNB010014779">
    <property type="protein sequence ID" value="GJT32276.1"/>
    <property type="molecule type" value="Genomic_DNA"/>
</dbReference>
<dbReference type="Proteomes" id="UP001151760">
    <property type="component" value="Unassembled WGS sequence"/>
</dbReference>
<dbReference type="PANTHER" id="PTHR27003">
    <property type="entry name" value="OS07G0166700 PROTEIN"/>
    <property type="match status" value="1"/>
</dbReference>
<keyword evidence="1" id="KW-0418">Kinase</keyword>
<dbReference type="Gene3D" id="3.30.200.20">
    <property type="entry name" value="Phosphorylase Kinase, domain 1"/>
    <property type="match status" value="1"/>
</dbReference>
<gene>
    <name evidence="1" type="ORF">Tco_0922695</name>
</gene>
<keyword evidence="2" id="KW-1185">Reference proteome</keyword>
<dbReference type="SUPFAM" id="SSF56112">
    <property type="entry name" value="Protein kinase-like (PK-like)"/>
    <property type="match status" value="1"/>
</dbReference>
<keyword evidence="1" id="KW-0808">Transferase</keyword>
<proteinExistence type="predicted"/>
<organism evidence="1 2">
    <name type="scientific">Tanacetum coccineum</name>
    <dbReference type="NCBI Taxonomy" id="301880"/>
    <lineage>
        <taxon>Eukaryota</taxon>
        <taxon>Viridiplantae</taxon>
        <taxon>Streptophyta</taxon>
        <taxon>Embryophyta</taxon>
        <taxon>Tracheophyta</taxon>
        <taxon>Spermatophyta</taxon>
        <taxon>Magnoliopsida</taxon>
        <taxon>eudicotyledons</taxon>
        <taxon>Gunneridae</taxon>
        <taxon>Pentapetalae</taxon>
        <taxon>asterids</taxon>
        <taxon>campanulids</taxon>
        <taxon>Asterales</taxon>
        <taxon>Asteraceae</taxon>
        <taxon>Asteroideae</taxon>
        <taxon>Anthemideae</taxon>
        <taxon>Anthemidinae</taxon>
        <taxon>Tanacetum</taxon>
    </lineage>
</organism>
<reference evidence="1" key="1">
    <citation type="journal article" date="2022" name="Int. J. Mol. Sci.">
        <title>Draft Genome of Tanacetum Coccineum: Genomic Comparison of Closely Related Tanacetum-Family Plants.</title>
        <authorList>
            <person name="Yamashiro T."/>
            <person name="Shiraishi A."/>
            <person name="Nakayama K."/>
            <person name="Satake H."/>
        </authorList>
    </citation>
    <scope>NUCLEOTIDE SEQUENCE</scope>
</reference>
<accession>A0ABQ5CYZ2</accession>
<reference evidence="1" key="2">
    <citation type="submission" date="2022-01" db="EMBL/GenBank/DDBJ databases">
        <authorList>
            <person name="Yamashiro T."/>
            <person name="Shiraishi A."/>
            <person name="Satake H."/>
            <person name="Nakayama K."/>
        </authorList>
    </citation>
    <scope>NUCLEOTIDE SEQUENCE</scope>
</reference>
<name>A0ABQ5CYZ2_9ASTR</name>
<dbReference type="InterPro" id="IPR045272">
    <property type="entry name" value="ANXUR1/2-like"/>
</dbReference>